<keyword evidence="3" id="KW-1185">Reference proteome</keyword>
<reference evidence="2" key="1">
    <citation type="submission" date="2021-09" db="EMBL/GenBank/DDBJ databases">
        <title>The genome of Mauremys mutica provides insights into the evolution of semi-aquatic lifestyle.</title>
        <authorList>
            <person name="Gong S."/>
            <person name="Gao Y."/>
        </authorList>
    </citation>
    <scope>NUCLEOTIDE SEQUENCE</scope>
    <source>
        <strain evidence="2">MM-2020</strain>
        <tissue evidence="2">Muscle</tissue>
    </source>
</reference>
<proteinExistence type="predicted"/>
<organism evidence="2 3">
    <name type="scientific">Mauremys mutica</name>
    <name type="common">yellowpond turtle</name>
    <dbReference type="NCBI Taxonomy" id="74926"/>
    <lineage>
        <taxon>Eukaryota</taxon>
        <taxon>Metazoa</taxon>
        <taxon>Chordata</taxon>
        <taxon>Craniata</taxon>
        <taxon>Vertebrata</taxon>
        <taxon>Euteleostomi</taxon>
        <taxon>Archelosauria</taxon>
        <taxon>Testudinata</taxon>
        <taxon>Testudines</taxon>
        <taxon>Cryptodira</taxon>
        <taxon>Durocryptodira</taxon>
        <taxon>Testudinoidea</taxon>
        <taxon>Geoemydidae</taxon>
        <taxon>Geoemydinae</taxon>
        <taxon>Mauremys</taxon>
    </lineage>
</organism>
<comment type="caution">
    <text evidence="2">The sequence shown here is derived from an EMBL/GenBank/DDBJ whole genome shotgun (WGS) entry which is preliminary data.</text>
</comment>
<dbReference type="EMBL" id="JAHDVG010000478">
    <property type="protein sequence ID" value="KAH1175146.1"/>
    <property type="molecule type" value="Genomic_DNA"/>
</dbReference>
<evidence type="ECO:0000256" key="1">
    <source>
        <dbReference type="SAM" id="MobiDB-lite"/>
    </source>
</evidence>
<accession>A0A9D3X8F5</accession>
<sequence length="100" mass="10459">MAPEPEEGVSRKGRGSWQGSGVTPSPISEPCSSPPGTPPVRDSKPTVSSRGLRYTATPRQGAELEGSEQPLCSEEAPTGLERMGEQGRRPGMRGAGRAGR</sequence>
<protein>
    <submittedName>
        <fullName evidence="2">Uncharacterized protein</fullName>
    </submittedName>
</protein>
<evidence type="ECO:0000313" key="2">
    <source>
        <dbReference type="EMBL" id="KAH1175146.1"/>
    </source>
</evidence>
<feature type="region of interest" description="Disordered" evidence="1">
    <location>
        <begin position="1"/>
        <end position="100"/>
    </location>
</feature>
<name>A0A9D3X8F5_9SAUR</name>
<dbReference type="AlphaFoldDB" id="A0A9D3X8F5"/>
<gene>
    <name evidence="2" type="ORF">KIL84_021560</name>
</gene>
<dbReference type="Proteomes" id="UP000827986">
    <property type="component" value="Unassembled WGS sequence"/>
</dbReference>
<evidence type="ECO:0000313" key="3">
    <source>
        <dbReference type="Proteomes" id="UP000827986"/>
    </source>
</evidence>